<keyword evidence="2" id="KW-0012">Acyltransferase</keyword>
<protein>
    <submittedName>
        <fullName evidence="4">Putative acetyltransferase</fullName>
    </submittedName>
</protein>
<evidence type="ECO:0000256" key="1">
    <source>
        <dbReference type="ARBA" id="ARBA00022679"/>
    </source>
</evidence>
<evidence type="ECO:0000256" key="2">
    <source>
        <dbReference type="ARBA" id="ARBA00023315"/>
    </source>
</evidence>
<dbReference type="GO" id="GO:0016747">
    <property type="term" value="F:acyltransferase activity, transferring groups other than amino-acyl groups"/>
    <property type="evidence" value="ECO:0007669"/>
    <property type="project" value="InterPro"/>
</dbReference>
<dbReference type="AlphaFoldDB" id="B2KSC9"/>
<proteinExistence type="predicted"/>
<dbReference type="InterPro" id="IPR050680">
    <property type="entry name" value="YpeA/RimI_acetyltransf"/>
</dbReference>
<accession>B2KSC9</accession>
<dbReference type="PANTHER" id="PTHR43420">
    <property type="entry name" value="ACETYLTRANSFERASE"/>
    <property type="match status" value="1"/>
</dbReference>
<dbReference type="PROSITE" id="PS51186">
    <property type="entry name" value="GNAT"/>
    <property type="match status" value="1"/>
</dbReference>
<dbReference type="Gene3D" id="3.40.630.30">
    <property type="match status" value="1"/>
</dbReference>
<dbReference type="CDD" id="cd04301">
    <property type="entry name" value="NAT_SF"/>
    <property type="match status" value="1"/>
</dbReference>
<dbReference type="InterPro" id="IPR016181">
    <property type="entry name" value="Acyl_CoA_acyltransferase"/>
</dbReference>
<dbReference type="SUPFAM" id="SSF55729">
    <property type="entry name" value="Acyl-CoA N-acyltransferases (Nat)"/>
    <property type="match status" value="1"/>
</dbReference>
<name>B2KSC9_TRIHM</name>
<dbReference type="PANTHER" id="PTHR43420:SF47">
    <property type="entry name" value="N-ACETYLTRANSFERASE DOMAIN-CONTAINING PROTEIN"/>
    <property type="match status" value="1"/>
</dbReference>
<reference evidence="4" key="1">
    <citation type="journal article" date="2008" name="Curr. Genet.">
        <title>Characterisation of a Trichoderma hamatum monooxygenase gene involved in antagonistic activity against fungal plant pathogens.</title>
        <authorList>
            <person name="Carpenter M.A."/>
            <person name="Ridgway H.J."/>
            <person name="Stringer A.M."/>
            <person name="Hay A.J."/>
            <person name="Stewart A."/>
        </authorList>
    </citation>
    <scope>NUCLEOTIDE SEQUENCE</scope>
    <source>
        <strain evidence="4">LU593</strain>
    </source>
</reference>
<dbReference type="EMBL" id="EU124654">
    <property type="protein sequence ID" value="ABX82663.1"/>
    <property type="molecule type" value="Genomic_DNA"/>
</dbReference>
<feature type="domain" description="N-acetyltransferase" evidence="3">
    <location>
        <begin position="4"/>
        <end position="187"/>
    </location>
</feature>
<dbReference type="InterPro" id="IPR000182">
    <property type="entry name" value="GNAT_dom"/>
</dbReference>
<keyword evidence="1 4" id="KW-0808">Transferase</keyword>
<dbReference type="Pfam" id="PF00583">
    <property type="entry name" value="Acetyltransf_1"/>
    <property type="match status" value="1"/>
</dbReference>
<sequence length="192" mass="21643">MEQINIVRFSPSEHDKFLPAIIQMHIDCIESDGALLRFHPPFTHEKRQKMESFWKARLSQISTGHRITLIALVSLDGKQEVDIAGIVELGMTEADTGPFRGDLEMLMVSPRYRRRGLASKLIDKLEEIAKEEKRTLLLLSTDIGSTAEKHLYPRRGYVLMGTIPNYGISPTDGSLKDGAFFYKQLVAPVSEA</sequence>
<organism evidence="4">
    <name type="scientific">Trichoderma hamatum</name>
    <dbReference type="NCBI Taxonomy" id="49224"/>
    <lineage>
        <taxon>Eukaryota</taxon>
        <taxon>Fungi</taxon>
        <taxon>Dikarya</taxon>
        <taxon>Ascomycota</taxon>
        <taxon>Pezizomycotina</taxon>
        <taxon>Sordariomycetes</taxon>
        <taxon>Hypocreomycetidae</taxon>
        <taxon>Hypocreales</taxon>
        <taxon>Hypocreaceae</taxon>
        <taxon>Trichoderma</taxon>
    </lineage>
</organism>
<evidence type="ECO:0000259" key="3">
    <source>
        <dbReference type="PROSITE" id="PS51186"/>
    </source>
</evidence>
<evidence type="ECO:0000313" key="4">
    <source>
        <dbReference type="EMBL" id="ABX82663.1"/>
    </source>
</evidence>